<dbReference type="PANTHER" id="PTHR30383:SF5">
    <property type="entry name" value="SGNH HYDROLASE-TYPE ESTERASE DOMAIN-CONTAINING PROTEIN"/>
    <property type="match status" value="1"/>
</dbReference>
<accession>A0AAQ3LAC2</accession>
<evidence type="ECO:0000313" key="2">
    <source>
        <dbReference type="EMBL" id="WOO40567.1"/>
    </source>
</evidence>
<dbReference type="SUPFAM" id="SSF52266">
    <property type="entry name" value="SGNH hydrolase"/>
    <property type="match status" value="1"/>
</dbReference>
<dbReference type="Gene3D" id="3.40.50.1110">
    <property type="entry name" value="SGNH hydrolase"/>
    <property type="match status" value="1"/>
</dbReference>
<dbReference type="KEGG" id="puo:RZN69_18250"/>
<dbReference type="RefSeq" id="WP_317832668.1">
    <property type="nucleotide sequence ID" value="NZ_CP136920.1"/>
</dbReference>
<dbReference type="CDD" id="cd01834">
    <property type="entry name" value="SGNH_hydrolase_like_2"/>
    <property type="match status" value="1"/>
</dbReference>
<dbReference type="EC" id="3.1.-.-" evidence="2"/>
<dbReference type="Pfam" id="PF13472">
    <property type="entry name" value="Lipase_GDSL_2"/>
    <property type="match status" value="1"/>
</dbReference>
<evidence type="ECO:0000259" key="1">
    <source>
        <dbReference type="Pfam" id="PF13472"/>
    </source>
</evidence>
<dbReference type="InterPro" id="IPR036514">
    <property type="entry name" value="SGNH_hydro_sf"/>
</dbReference>
<dbReference type="AlphaFoldDB" id="A0AAQ3LAC2"/>
<protein>
    <submittedName>
        <fullName evidence="2">SGNH/GDSL hydrolase family protein</fullName>
        <ecNumber evidence="2">3.1.-.-</ecNumber>
    </submittedName>
</protein>
<organism evidence="2 3">
    <name type="scientific">Rubellicoccus peritrichatus</name>
    <dbReference type="NCBI Taxonomy" id="3080537"/>
    <lineage>
        <taxon>Bacteria</taxon>
        <taxon>Pseudomonadati</taxon>
        <taxon>Verrucomicrobiota</taxon>
        <taxon>Opitutia</taxon>
        <taxon>Puniceicoccales</taxon>
        <taxon>Cerasicoccaceae</taxon>
        <taxon>Rubellicoccus</taxon>
    </lineage>
</organism>
<dbReference type="EMBL" id="CP136920">
    <property type="protein sequence ID" value="WOO40567.1"/>
    <property type="molecule type" value="Genomic_DNA"/>
</dbReference>
<sequence>MKQIPFKEKQTILFQGDSITDCERDKEDPDSLGRGYANMVAAFFNALHPEMRLRFVNRGISGNRVIDLKQRWHNDCIALRPSWVSIMIGINDVWRRYDSNDPTAVEAFENDYRKILSDTQQQIGAQLILCEPFVLPHPQDRVAWREDLDPKIQVVRKLAREHGALYVPLDGLFASSTMLREPEFWAEDGVHPTQAGHALIAHHWLTHVGAIKTVH</sequence>
<reference evidence="2 3" key="1">
    <citation type="submission" date="2023-10" db="EMBL/GenBank/DDBJ databases">
        <title>Rubellicoccus peritrichatus gen. nov., sp. nov., isolated from an algae of coral reef tank.</title>
        <authorList>
            <person name="Luo J."/>
        </authorList>
    </citation>
    <scope>NUCLEOTIDE SEQUENCE [LARGE SCALE GENOMIC DNA]</scope>
    <source>
        <strain evidence="2 3">CR14</strain>
    </source>
</reference>
<dbReference type="Proteomes" id="UP001304300">
    <property type="component" value="Chromosome"/>
</dbReference>
<dbReference type="GO" id="GO:0004622">
    <property type="term" value="F:phosphatidylcholine lysophospholipase activity"/>
    <property type="evidence" value="ECO:0007669"/>
    <property type="project" value="TreeGrafter"/>
</dbReference>
<dbReference type="PANTHER" id="PTHR30383">
    <property type="entry name" value="THIOESTERASE 1/PROTEASE 1/LYSOPHOSPHOLIPASE L1"/>
    <property type="match status" value="1"/>
</dbReference>
<dbReference type="InterPro" id="IPR013830">
    <property type="entry name" value="SGNH_hydro"/>
</dbReference>
<keyword evidence="2" id="KW-0378">Hydrolase</keyword>
<evidence type="ECO:0000313" key="3">
    <source>
        <dbReference type="Proteomes" id="UP001304300"/>
    </source>
</evidence>
<dbReference type="InterPro" id="IPR051532">
    <property type="entry name" value="Ester_Hydrolysis_Enzymes"/>
</dbReference>
<keyword evidence="3" id="KW-1185">Reference proteome</keyword>
<proteinExistence type="predicted"/>
<gene>
    <name evidence="2" type="ORF">RZN69_18250</name>
</gene>
<feature type="domain" description="SGNH hydrolase-type esterase" evidence="1">
    <location>
        <begin position="16"/>
        <end position="199"/>
    </location>
</feature>
<name>A0AAQ3LAC2_9BACT</name>